<feature type="compositionally biased region" description="Acidic residues" evidence="1">
    <location>
        <begin position="101"/>
        <end position="115"/>
    </location>
</feature>
<dbReference type="Proteomes" id="UP000554482">
    <property type="component" value="Unassembled WGS sequence"/>
</dbReference>
<feature type="non-terminal residue" evidence="2">
    <location>
        <position position="1"/>
    </location>
</feature>
<accession>A0A7J6X5Z9</accession>
<reference evidence="2 3" key="1">
    <citation type="submission" date="2020-06" db="EMBL/GenBank/DDBJ databases">
        <title>Transcriptomic and genomic resources for Thalictrum thalictroides and T. hernandezii: Facilitating candidate gene discovery in an emerging model plant lineage.</title>
        <authorList>
            <person name="Arias T."/>
            <person name="Riano-Pachon D.M."/>
            <person name="Di Stilio V.S."/>
        </authorList>
    </citation>
    <scope>NUCLEOTIDE SEQUENCE [LARGE SCALE GENOMIC DNA]</scope>
    <source>
        <strain evidence="3">cv. WT478/WT964</strain>
        <tissue evidence="2">Leaves</tissue>
    </source>
</reference>
<proteinExistence type="predicted"/>
<comment type="caution">
    <text evidence="2">The sequence shown here is derived from an EMBL/GenBank/DDBJ whole genome shotgun (WGS) entry which is preliminary data.</text>
</comment>
<feature type="region of interest" description="Disordered" evidence="1">
    <location>
        <begin position="1"/>
        <end position="53"/>
    </location>
</feature>
<feature type="region of interest" description="Disordered" evidence="1">
    <location>
        <begin position="101"/>
        <end position="121"/>
    </location>
</feature>
<dbReference type="AlphaFoldDB" id="A0A7J6X5Z9"/>
<keyword evidence="3" id="KW-1185">Reference proteome</keyword>
<evidence type="ECO:0000256" key="1">
    <source>
        <dbReference type="SAM" id="MobiDB-lite"/>
    </source>
</evidence>
<organism evidence="2 3">
    <name type="scientific">Thalictrum thalictroides</name>
    <name type="common">Rue-anemone</name>
    <name type="synonym">Anemone thalictroides</name>
    <dbReference type="NCBI Taxonomy" id="46969"/>
    <lineage>
        <taxon>Eukaryota</taxon>
        <taxon>Viridiplantae</taxon>
        <taxon>Streptophyta</taxon>
        <taxon>Embryophyta</taxon>
        <taxon>Tracheophyta</taxon>
        <taxon>Spermatophyta</taxon>
        <taxon>Magnoliopsida</taxon>
        <taxon>Ranunculales</taxon>
        <taxon>Ranunculaceae</taxon>
        <taxon>Thalictroideae</taxon>
        <taxon>Thalictrum</taxon>
    </lineage>
</organism>
<feature type="compositionally biased region" description="Basic and acidic residues" evidence="1">
    <location>
        <begin position="14"/>
        <end position="27"/>
    </location>
</feature>
<evidence type="ECO:0000313" key="2">
    <source>
        <dbReference type="EMBL" id="KAF5204813.1"/>
    </source>
</evidence>
<evidence type="ECO:0000313" key="3">
    <source>
        <dbReference type="Proteomes" id="UP000554482"/>
    </source>
</evidence>
<gene>
    <name evidence="2" type="ORF">FRX31_005600</name>
</gene>
<name>A0A7J6X5Z9_THATH</name>
<protein>
    <submittedName>
        <fullName evidence="2">Uncharacterized protein</fullName>
    </submittedName>
</protein>
<dbReference type="EMBL" id="JABWDY010004944">
    <property type="protein sequence ID" value="KAF5204813.1"/>
    <property type="molecule type" value="Genomic_DNA"/>
</dbReference>
<sequence>MGKLISKAQGKAVPKAEKAKTSDDKAKAAKPVSTAAKPKVDTKPSSDEDEDDFEKMSSLMRYGMIIDGDESVCIFHLFCSLCNFINGVSWFVLLDMLEASNDSDEDSSEEEDEATPENALN</sequence>